<dbReference type="Pfam" id="PF08843">
    <property type="entry name" value="AbiEii"/>
    <property type="match status" value="1"/>
</dbReference>
<reference evidence="1 2" key="1">
    <citation type="submission" date="2013-09" db="EMBL/GenBank/DDBJ databases">
        <authorList>
            <person name="Zeng Z."/>
            <person name="Chen C."/>
        </authorList>
    </citation>
    <scope>NUCLEOTIDE SEQUENCE [LARGE SCALE GENOMIC DNA]</scope>
    <source>
        <strain evidence="1 2">WB 3.3-2</strain>
    </source>
</reference>
<proteinExistence type="predicted"/>
<comment type="caution">
    <text evidence="1">The sequence shown here is derived from an EMBL/GenBank/DDBJ whole genome shotgun (WGS) entry which is preliminary data.</text>
</comment>
<organism evidence="1 2">
    <name type="scientific">Flavobacterium rivuli WB 3.3-2 = DSM 21788</name>
    <dbReference type="NCBI Taxonomy" id="1121895"/>
    <lineage>
        <taxon>Bacteria</taxon>
        <taxon>Pseudomonadati</taxon>
        <taxon>Bacteroidota</taxon>
        <taxon>Flavobacteriia</taxon>
        <taxon>Flavobacteriales</taxon>
        <taxon>Flavobacteriaceae</taxon>
        <taxon>Flavobacterium</taxon>
    </lineage>
</organism>
<dbReference type="eggNOG" id="COG2253">
    <property type="taxonomic scope" value="Bacteria"/>
</dbReference>
<keyword evidence="2" id="KW-1185">Reference proteome</keyword>
<evidence type="ECO:0000313" key="2">
    <source>
        <dbReference type="Proteomes" id="UP000030152"/>
    </source>
</evidence>
<dbReference type="RefSeq" id="WP_020214438.1">
    <property type="nucleotide sequence ID" value="NZ_JRLX01000015.1"/>
</dbReference>
<evidence type="ECO:0000313" key="1">
    <source>
        <dbReference type="EMBL" id="KGO85863.1"/>
    </source>
</evidence>
<dbReference type="EMBL" id="JRLX01000015">
    <property type="protein sequence ID" value="KGO85863.1"/>
    <property type="molecule type" value="Genomic_DNA"/>
</dbReference>
<dbReference type="OrthoDB" id="9796281at2"/>
<dbReference type="Proteomes" id="UP000030152">
    <property type="component" value="Unassembled WGS sequence"/>
</dbReference>
<dbReference type="AlphaFoldDB" id="A0A0A2M316"/>
<evidence type="ECO:0008006" key="3">
    <source>
        <dbReference type="Google" id="ProtNLM"/>
    </source>
</evidence>
<dbReference type="InterPro" id="IPR014942">
    <property type="entry name" value="AbiEii"/>
</dbReference>
<gene>
    <name evidence="1" type="ORF">Q765_13565</name>
</gene>
<accession>A0A0A2M316</accession>
<protein>
    <recommendedName>
        <fullName evidence="3">Nucleotidyltransferase</fullName>
    </recommendedName>
</protein>
<dbReference type="STRING" id="1121895.GCA_000378485_03266"/>
<name>A0A0A2M316_9FLAO</name>
<sequence>MIYWKTVNDLLRETLLLLMRSKELDEFPLVGGTALSLQLGHRMSVDIDLFTDAEYGSIDFKSIESFLEANFSNVDKGFGDVIGMGKSYLVGSDVNDTIKLDLYYTTDPFIEPPLIIEEIRMATLNEIIAMKVDVIQRTGRKKDFWDLYEVLPKYSIKDMIALHKSRYKYSHDEVLIRGNFVNFSEADDDFEPICLRGNYWEFIKEDIINAIEKEYKTMRKN</sequence>